<evidence type="ECO:0000313" key="4">
    <source>
        <dbReference type="Proteomes" id="UP001597601"/>
    </source>
</evidence>
<evidence type="ECO:0000256" key="2">
    <source>
        <dbReference type="SAM" id="Phobius"/>
    </source>
</evidence>
<dbReference type="RefSeq" id="WP_377122081.1">
    <property type="nucleotide sequence ID" value="NZ_JBHUON010000001.1"/>
</dbReference>
<feature type="transmembrane region" description="Helical" evidence="2">
    <location>
        <begin position="12"/>
        <end position="34"/>
    </location>
</feature>
<keyword evidence="4" id="KW-1185">Reference proteome</keyword>
<keyword evidence="2" id="KW-0812">Transmembrane</keyword>
<evidence type="ECO:0000256" key="1">
    <source>
        <dbReference type="SAM" id="MobiDB-lite"/>
    </source>
</evidence>
<keyword evidence="2" id="KW-0472">Membrane</keyword>
<protein>
    <recommendedName>
        <fullName evidence="5">AsmA-like protein</fullName>
    </recommendedName>
</protein>
<gene>
    <name evidence="3" type="ORF">ACFSYC_00270</name>
</gene>
<comment type="caution">
    <text evidence="3">The sequence shown here is derived from an EMBL/GenBank/DDBJ whole genome shotgun (WGS) entry which is preliminary data.</text>
</comment>
<name>A0ABW5XIQ7_9SPHI</name>
<dbReference type="Proteomes" id="UP001597601">
    <property type="component" value="Unassembled WGS sequence"/>
</dbReference>
<feature type="region of interest" description="Disordered" evidence="1">
    <location>
        <begin position="594"/>
        <end position="620"/>
    </location>
</feature>
<evidence type="ECO:0000313" key="3">
    <source>
        <dbReference type="EMBL" id="MFD2863104.1"/>
    </source>
</evidence>
<keyword evidence="2" id="KW-1133">Transmembrane helix</keyword>
<accession>A0ABW5XIQ7</accession>
<dbReference type="EMBL" id="JBHUON010000001">
    <property type="protein sequence ID" value="MFD2863104.1"/>
    <property type="molecule type" value="Genomic_DNA"/>
</dbReference>
<evidence type="ECO:0008006" key="5">
    <source>
        <dbReference type="Google" id="ProtNLM"/>
    </source>
</evidence>
<proteinExistence type="predicted"/>
<organism evidence="3 4">
    <name type="scientific">Mucilaginibacter antarcticus</name>
    <dbReference type="NCBI Taxonomy" id="1855725"/>
    <lineage>
        <taxon>Bacteria</taxon>
        <taxon>Pseudomonadati</taxon>
        <taxon>Bacteroidota</taxon>
        <taxon>Sphingobacteriia</taxon>
        <taxon>Sphingobacteriales</taxon>
        <taxon>Sphingobacteriaceae</taxon>
        <taxon>Mucilaginibacter</taxon>
    </lineage>
</organism>
<sequence length="620" mass="70365">MTEQDTPKKSTIRIWPIVILVLILTIGGAGWYIYNSYFAGDKWKPLLQAKLKELVISTSDSLYRIEYTDFDLNLTSGDATLSNFKLIPDSAVYQKLVAEQKAPNNLFTLSVKKLTIKNVGAKKAYTDKILIIDNITIDKPNLTIVNKRFSFNDTVKVGRSKTPYEIIKKVFKQLRIDAISLKDISVNYINKNNPVTRQTAINHLDINISNIAIDSVSALDSSRFYYTKGVDFTLHGYKVATPDSMYYSEIKQLYFSTAKREIILDNVDFTPRYNKADFYKKLGRSSEIFTLKFKKIAITDIDLQRFLRDQKLHAGQLDIVHGDVQIYNNSNYKGKKSIKIGKDPHQALQKVALEMKLAKLNISKTNIEYSELDATTQRTGVIKFSNTSGHFTNVTNDPEVKKQNHFMTATINTHFMDVAPLQVNFKFNLNDPKGAFNYSGTLGKFNGQVLDKLVKPLAMVHVKSADVERLTFNVNANNYGGSGHLEFYYKNLNVELLKKVEGTNQLKTQGFISKVANSLIIVNDNPDKKGNFRPGPINLTREPTVSFFSFLYKGLLDGLKPSVGFSKKTEGTVNKIVTKVSTLVDKFNQFKENRKQRKLERQARRKAEQDSIAKAKKEKN</sequence>
<reference evidence="4" key="1">
    <citation type="journal article" date="2019" name="Int. J. Syst. Evol. Microbiol.">
        <title>The Global Catalogue of Microorganisms (GCM) 10K type strain sequencing project: providing services to taxonomists for standard genome sequencing and annotation.</title>
        <authorList>
            <consortium name="The Broad Institute Genomics Platform"/>
            <consortium name="The Broad Institute Genome Sequencing Center for Infectious Disease"/>
            <person name="Wu L."/>
            <person name="Ma J."/>
        </authorList>
    </citation>
    <scope>NUCLEOTIDE SEQUENCE [LARGE SCALE GENOMIC DNA]</scope>
    <source>
        <strain evidence="4">KCTC 52232</strain>
    </source>
</reference>